<comment type="caution">
    <text evidence="1">The sequence shown here is derived from an EMBL/GenBank/DDBJ whole genome shotgun (WGS) entry which is preliminary data.</text>
</comment>
<evidence type="ECO:0000313" key="2">
    <source>
        <dbReference type="EMBL" id="CAF3927908.1"/>
    </source>
</evidence>
<keyword evidence="3" id="KW-1185">Reference proteome</keyword>
<accession>A0A814TNY4</accession>
<dbReference type="EMBL" id="CAJNOQ010007309">
    <property type="protein sequence ID" value="CAF1164281.1"/>
    <property type="molecule type" value="Genomic_DNA"/>
</dbReference>
<dbReference type="Proteomes" id="UP000663829">
    <property type="component" value="Unassembled WGS sequence"/>
</dbReference>
<proteinExistence type="predicted"/>
<name>A0A814TNY4_9BILA</name>
<evidence type="ECO:0000313" key="3">
    <source>
        <dbReference type="Proteomes" id="UP000663829"/>
    </source>
</evidence>
<evidence type="ECO:0000313" key="1">
    <source>
        <dbReference type="EMBL" id="CAF1164281.1"/>
    </source>
</evidence>
<sequence length="156" mass="17363">MAGNDLNNDNISVLGDEANEIGREDTSAIDRKLGSVGTRGKWTEKLIITDDIGAICLAIYEHVQRACHRIVENSDTQRKIQTIAANVLEEIKGSTESVHLGETIICHGGDDTVIVMQMITLPNDMVQQRTQEIFGRLKQALEKIEDVGHVIVHWEF</sequence>
<reference evidence="1" key="1">
    <citation type="submission" date="2021-02" db="EMBL/GenBank/DDBJ databases">
        <authorList>
            <person name="Nowell W R."/>
        </authorList>
    </citation>
    <scope>NUCLEOTIDE SEQUENCE</scope>
</reference>
<protein>
    <submittedName>
        <fullName evidence="1">Uncharacterized protein</fullName>
    </submittedName>
</protein>
<dbReference type="Proteomes" id="UP000681722">
    <property type="component" value="Unassembled WGS sequence"/>
</dbReference>
<organism evidence="1 3">
    <name type="scientific">Didymodactylos carnosus</name>
    <dbReference type="NCBI Taxonomy" id="1234261"/>
    <lineage>
        <taxon>Eukaryota</taxon>
        <taxon>Metazoa</taxon>
        <taxon>Spiralia</taxon>
        <taxon>Gnathifera</taxon>
        <taxon>Rotifera</taxon>
        <taxon>Eurotatoria</taxon>
        <taxon>Bdelloidea</taxon>
        <taxon>Philodinida</taxon>
        <taxon>Philodinidae</taxon>
        <taxon>Didymodactylos</taxon>
    </lineage>
</organism>
<dbReference type="EMBL" id="CAJOBC010007310">
    <property type="protein sequence ID" value="CAF3927908.1"/>
    <property type="molecule type" value="Genomic_DNA"/>
</dbReference>
<gene>
    <name evidence="1" type="ORF">GPM918_LOCUS21844</name>
    <name evidence="2" type="ORF">SRO942_LOCUS21843</name>
</gene>
<dbReference type="AlphaFoldDB" id="A0A814TNY4"/>